<dbReference type="AlphaFoldDB" id="S9UU26"/>
<organism evidence="1 2">
    <name type="scientific">Strigomonas culicis</name>
    <dbReference type="NCBI Taxonomy" id="28005"/>
    <lineage>
        <taxon>Eukaryota</taxon>
        <taxon>Discoba</taxon>
        <taxon>Euglenozoa</taxon>
        <taxon>Kinetoplastea</taxon>
        <taxon>Metakinetoplastina</taxon>
        <taxon>Trypanosomatida</taxon>
        <taxon>Trypanosomatidae</taxon>
        <taxon>Strigomonadinae</taxon>
        <taxon>Strigomonas</taxon>
    </lineage>
</organism>
<comment type="caution">
    <text evidence="1">The sequence shown here is derived from an EMBL/GenBank/DDBJ whole genome shotgun (WGS) entry which is preliminary data.</text>
</comment>
<dbReference type="OrthoDB" id="48130at2759"/>
<dbReference type="InterPro" id="IPR011053">
    <property type="entry name" value="Single_hybrid_motif"/>
</dbReference>
<dbReference type="InterPro" id="IPR033753">
    <property type="entry name" value="GCV_H/Fam206"/>
</dbReference>
<name>S9UU26_9TRYP</name>
<evidence type="ECO:0000313" key="2">
    <source>
        <dbReference type="Proteomes" id="UP000015354"/>
    </source>
</evidence>
<dbReference type="Gene3D" id="2.40.50.100">
    <property type="match status" value="1"/>
</dbReference>
<evidence type="ECO:0000313" key="1">
    <source>
        <dbReference type="EMBL" id="EPY32314.1"/>
    </source>
</evidence>
<dbReference type="EMBL" id="ATMH01002873">
    <property type="protein sequence ID" value="EPY32314.1"/>
    <property type="molecule type" value="Genomic_DNA"/>
</dbReference>
<protein>
    <submittedName>
        <fullName evidence="1">Uncharacterized protein</fullName>
    </submittedName>
</protein>
<reference evidence="1 2" key="1">
    <citation type="journal article" date="2013" name="PLoS ONE">
        <title>Predicting the Proteins of Angomonas deanei, Strigomonas culicis and Their Respective Endosymbionts Reveals New Aspects of the Trypanosomatidae Family.</title>
        <authorList>
            <person name="Motta M.C."/>
            <person name="Martins A.C."/>
            <person name="de Souza S.S."/>
            <person name="Catta-Preta C.M."/>
            <person name="Silva R."/>
            <person name="Klein C.C."/>
            <person name="de Almeida L.G."/>
            <person name="de Lima Cunha O."/>
            <person name="Ciapina L.P."/>
            <person name="Brocchi M."/>
            <person name="Colabardini A.C."/>
            <person name="de Araujo Lima B."/>
            <person name="Machado C.R."/>
            <person name="de Almeida Soares C.M."/>
            <person name="Probst C.M."/>
            <person name="de Menezes C.B."/>
            <person name="Thompson C.E."/>
            <person name="Bartholomeu D.C."/>
            <person name="Gradia D.F."/>
            <person name="Pavoni D.P."/>
            <person name="Grisard E.C."/>
            <person name="Fantinatti-Garboggini F."/>
            <person name="Marchini F.K."/>
            <person name="Rodrigues-Luiz G.F."/>
            <person name="Wagner G."/>
            <person name="Goldman G.H."/>
            <person name="Fietto J.L."/>
            <person name="Elias M.C."/>
            <person name="Goldman M.H."/>
            <person name="Sagot M.F."/>
            <person name="Pereira M."/>
            <person name="Stoco P.H."/>
            <person name="de Mendonca-Neto R.P."/>
            <person name="Teixeira S.M."/>
            <person name="Maciel T.E."/>
            <person name="de Oliveira Mendes T.A."/>
            <person name="Urmenyi T.P."/>
            <person name="de Souza W."/>
            <person name="Schenkman S."/>
            <person name="de Vasconcelos A.T."/>
        </authorList>
    </citation>
    <scope>NUCLEOTIDE SEQUENCE [LARGE SCALE GENOMIC DNA]</scope>
</reference>
<keyword evidence="2" id="KW-1185">Reference proteome</keyword>
<gene>
    <name evidence="1" type="ORF">STCU_02873</name>
</gene>
<sequence length="64" mass="6810">MPACINGFVLELNARLVEQPELLVTAPLMEGFLAVINPSAKTTLAAFKKIHAATSGETLLEEGE</sequence>
<dbReference type="Proteomes" id="UP000015354">
    <property type="component" value="Unassembled WGS sequence"/>
</dbReference>
<dbReference type="SUPFAM" id="SSF51230">
    <property type="entry name" value="Single hybrid motif"/>
    <property type="match status" value="1"/>
</dbReference>
<proteinExistence type="predicted"/>
<accession>S9UU26</accession>
<dbReference type="Pfam" id="PF01597">
    <property type="entry name" value="GCV_H"/>
    <property type="match status" value="1"/>
</dbReference>